<feature type="compositionally biased region" description="Pro residues" evidence="9">
    <location>
        <begin position="127"/>
        <end position="137"/>
    </location>
</feature>
<feature type="domain" description="Homeobox" evidence="10">
    <location>
        <begin position="154"/>
        <end position="214"/>
    </location>
</feature>
<dbReference type="Proteomes" id="UP000245119">
    <property type="component" value="Linkage Group LG2"/>
</dbReference>
<evidence type="ECO:0000259" key="10">
    <source>
        <dbReference type="PROSITE" id="PS50071"/>
    </source>
</evidence>
<feature type="compositionally biased region" description="Acidic residues" evidence="9">
    <location>
        <begin position="33"/>
        <end position="45"/>
    </location>
</feature>
<dbReference type="InterPro" id="IPR017970">
    <property type="entry name" value="Homeobox_CS"/>
</dbReference>
<dbReference type="GO" id="GO:0000981">
    <property type="term" value="F:DNA-binding transcription factor activity, RNA polymerase II-specific"/>
    <property type="evidence" value="ECO:0007669"/>
    <property type="project" value="InterPro"/>
</dbReference>
<comment type="subcellular location">
    <subcellularLocation>
        <location evidence="1 7 8">Nucleus</location>
    </subcellularLocation>
</comment>
<evidence type="ECO:0000256" key="2">
    <source>
        <dbReference type="ARBA" id="ARBA00022473"/>
    </source>
</evidence>
<organism evidence="11 12">
    <name type="scientific">Pomacea canaliculata</name>
    <name type="common">Golden apple snail</name>
    <dbReference type="NCBI Taxonomy" id="400727"/>
    <lineage>
        <taxon>Eukaryota</taxon>
        <taxon>Metazoa</taxon>
        <taxon>Spiralia</taxon>
        <taxon>Lophotrochozoa</taxon>
        <taxon>Mollusca</taxon>
        <taxon>Gastropoda</taxon>
        <taxon>Caenogastropoda</taxon>
        <taxon>Architaenioglossa</taxon>
        <taxon>Ampullarioidea</taxon>
        <taxon>Ampullariidae</taxon>
        <taxon>Pomacea</taxon>
    </lineage>
</organism>
<gene>
    <name evidence="11" type="ORF">C0Q70_02814</name>
</gene>
<dbReference type="InterPro" id="IPR009057">
    <property type="entry name" value="Homeodomain-like_sf"/>
</dbReference>
<evidence type="ECO:0000256" key="6">
    <source>
        <dbReference type="ARBA" id="ARBA00038449"/>
    </source>
</evidence>
<dbReference type="Pfam" id="PF00046">
    <property type="entry name" value="Homeodomain"/>
    <property type="match status" value="1"/>
</dbReference>
<evidence type="ECO:0000256" key="9">
    <source>
        <dbReference type="SAM" id="MobiDB-lite"/>
    </source>
</evidence>
<dbReference type="InterPro" id="IPR052002">
    <property type="entry name" value="Even-skipped_HD"/>
</dbReference>
<dbReference type="PROSITE" id="PS50071">
    <property type="entry name" value="HOMEOBOX_2"/>
    <property type="match status" value="1"/>
</dbReference>
<dbReference type="GO" id="GO:0005634">
    <property type="term" value="C:nucleus"/>
    <property type="evidence" value="ECO:0007669"/>
    <property type="project" value="UniProtKB-SubCell"/>
</dbReference>
<dbReference type="InterPro" id="IPR001356">
    <property type="entry name" value="HD"/>
</dbReference>
<dbReference type="Gene3D" id="1.10.10.60">
    <property type="entry name" value="Homeodomain-like"/>
    <property type="match status" value="1"/>
</dbReference>
<evidence type="ECO:0000313" key="12">
    <source>
        <dbReference type="Proteomes" id="UP000245119"/>
    </source>
</evidence>
<keyword evidence="3 7" id="KW-0238">DNA-binding</keyword>
<protein>
    <recommendedName>
        <fullName evidence="10">Homeobox domain-containing protein</fullName>
    </recommendedName>
</protein>
<keyword evidence="4 7" id="KW-0371">Homeobox</keyword>
<sequence>MIFRKSFSTMVNVSANLDDARVVVDDSAFDDEDTNVDVLTNDDDGDNNKKRRERGSSQFCTKSSMYCFTTNSCATALDDCPASRSSPSPDQDSPSASPGVGAPHYSTPGSQSMSPSPCFSEEGVPLSPVPSRTPPDSPRNHCAHPTDARAENCGGVRRYRTAFSKEQIACLEKEFAKENYISRPKRCELAAAMNLPESTIKVWFQNRRMKDKRQRMALTWPYGIPPDPHLYAYIAAAAASTFPYTFPAHAPAQTSALHPASRGPPGLPHFQALPSLPARAELLSSRSDMLTQRADMLTSRAEMLTSRPEFVTSRPDLMAVRHELMAPALTSATFHKPSSMLDAHPGLAPPGIAGYPYLGLHPMSVAAFQEHSFGSLAGKMCLWPALPGMHTLAALHSPAPSTSSSLPTKSEVKLS</sequence>
<dbReference type="SUPFAM" id="SSF46689">
    <property type="entry name" value="Homeodomain-like"/>
    <property type="match status" value="1"/>
</dbReference>
<evidence type="ECO:0000256" key="8">
    <source>
        <dbReference type="RuleBase" id="RU000682"/>
    </source>
</evidence>
<comment type="caution">
    <text evidence="11">The sequence shown here is derived from an EMBL/GenBank/DDBJ whole genome shotgun (WGS) entry which is preliminary data.</text>
</comment>
<comment type="similarity">
    <text evidence="6">Belongs to the even-skipped homeobox family.</text>
</comment>
<evidence type="ECO:0000256" key="5">
    <source>
        <dbReference type="ARBA" id="ARBA00023242"/>
    </source>
</evidence>
<dbReference type="InterPro" id="IPR020479">
    <property type="entry name" value="HD_metazoa"/>
</dbReference>
<evidence type="ECO:0000256" key="1">
    <source>
        <dbReference type="ARBA" id="ARBA00004123"/>
    </source>
</evidence>
<dbReference type="PROSITE" id="PS00027">
    <property type="entry name" value="HOMEOBOX_1"/>
    <property type="match status" value="1"/>
</dbReference>
<feature type="compositionally biased region" description="Polar residues" evidence="9">
    <location>
        <begin position="107"/>
        <end position="117"/>
    </location>
</feature>
<dbReference type="PANTHER" id="PTHR46294">
    <property type="entry name" value="SEGMENTATION PROTEIN EVEN-SKIPPED"/>
    <property type="match status" value="1"/>
</dbReference>
<dbReference type="SMART" id="SM00389">
    <property type="entry name" value="HOX"/>
    <property type="match status" value="1"/>
</dbReference>
<feature type="region of interest" description="Disordered" evidence="9">
    <location>
        <begin position="33"/>
        <end position="55"/>
    </location>
</feature>
<evidence type="ECO:0000313" key="11">
    <source>
        <dbReference type="EMBL" id="PVD35845.1"/>
    </source>
</evidence>
<evidence type="ECO:0000256" key="7">
    <source>
        <dbReference type="PROSITE-ProRule" id="PRU00108"/>
    </source>
</evidence>
<feature type="region of interest" description="Disordered" evidence="9">
    <location>
        <begin position="396"/>
        <end position="415"/>
    </location>
</feature>
<keyword evidence="2" id="KW-0217">Developmental protein</keyword>
<dbReference type="AlphaFoldDB" id="A0A2T7PR03"/>
<keyword evidence="12" id="KW-1185">Reference proteome</keyword>
<dbReference type="EMBL" id="PZQS01000002">
    <property type="protein sequence ID" value="PVD35845.1"/>
    <property type="molecule type" value="Genomic_DNA"/>
</dbReference>
<feature type="DNA-binding region" description="Homeobox" evidence="7">
    <location>
        <begin position="156"/>
        <end position="215"/>
    </location>
</feature>
<keyword evidence="5 7" id="KW-0539">Nucleus</keyword>
<evidence type="ECO:0000256" key="3">
    <source>
        <dbReference type="ARBA" id="ARBA00023125"/>
    </source>
</evidence>
<dbReference type="PANTHER" id="PTHR46294:SF4">
    <property type="entry name" value="SEGMENTATION PROTEIN EVEN-SKIPPED"/>
    <property type="match status" value="1"/>
</dbReference>
<dbReference type="PRINTS" id="PR00024">
    <property type="entry name" value="HOMEOBOX"/>
</dbReference>
<proteinExistence type="inferred from homology"/>
<dbReference type="CDD" id="cd00086">
    <property type="entry name" value="homeodomain"/>
    <property type="match status" value="1"/>
</dbReference>
<dbReference type="OrthoDB" id="6159439at2759"/>
<dbReference type="GO" id="GO:0000978">
    <property type="term" value="F:RNA polymerase II cis-regulatory region sequence-specific DNA binding"/>
    <property type="evidence" value="ECO:0007669"/>
    <property type="project" value="TreeGrafter"/>
</dbReference>
<reference evidence="11 12" key="1">
    <citation type="submission" date="2018-04" db="EMBL/GenBank/DDBJ databases">
        <title>The genome of golden apple snail Pomacea canaliculata provides insight into stress tolerance and invasive adaptation.</title>
        <authorList>
            <person name="Liu C."/>
            <person name="Liu B."/>
            <person name="Ren Y."/>
            <person name="Zhang Y."/>
            <person name="Wang H."/>
            <person name="Li S."/>
            <person name="Jiang F."/>
            <person name="Yin L."/>
            <person name="Zhang G."/>
            <person name="Qian W."/>
            <person name="Fan W."/>
        </authorList>
    </citation>
    <scope>NUCLEOTIDE SEQUENCE [LARGE SCALE GENOMIC DNA]</scope>
    <source>
        <strain evidence="11">SZHN2017</strain>
        <tissue evidence="11">Muscle</tissue>
    </source>
</reference>
<feature type="compositionally biased region" description="Low complexity" evidence="9">
    <location>
        <begin position="82"/>
        <end position="98"/>
    </location>
</feature>
<name>A0A2T7PR03_POMCA</name>
<evidence type="ECO:0000256" key="4">
    <source>
        <dbReference type="ARBA" id="ARBA00023155"/>
    </source>
</evidence>
<feature type="compositionally biased region" description="Low complexity" evidence="9">
    <location>
        <begin position="396"/>
        <end position="409"/>
    </location>
</feature>
<accession>A0A2T7PR03</accession>
<feature type="region of interest" description="Disordered" evidence="9">
    <location>
        <begin position="79"/>
        <end position="147"/>
    </location>
</feature>